<evidence type="ECO:0000256" key="2">
    <source>
        <dbReference type="SAM" id="SignalP"/>
    </source>
</evidence>
<dbReference type="RefSeq" id="WP_271929379.1">
    <property type="nucleotide sequence ID" value="NZ_JAQNDO010000001.1"/>
</dbReference>
<protein>
    <recommendedName>
        <fullName evidence="5">Lipoprotein</fullName>
    </recommendedName>
</protein>
<proteinExistence type="predicted"/>
<reference evidence="3 4" key="1">
    <citation type="submission" date="2022-11" db="EMBL/GenBank/DDBJ databases">
        <title>Minimal conservation of predation-associated metabolite biosynthetic gene clusters underscores biosynthetic potential of Myxococcota including descriptions for ten novel species: Archangium lansinium sp. nov., Myxococcus landrumus sp. nov., Nannocystis bai.</title>
        <authorList>
            <person name="Ahearne A."/>
            <person name="Stevens C."/>
            <person name="Dowd S."/>
        </authorList>
    </citation>
    <scope>NUCLEOTIDE SEQUENCE [LARGE SCALE GENOMIC DNA]</scope>
    <source>
        <strain evidence="3 4">RJM3</strain>
    </source>
</reference>
<evidence type="ECO:0000313" key="3">
    <source>
        <dbReference type="EMBL" id="MDC0749474.1"/>
    </source>
</evidence>
<accession>A0ABT5F7A9</accession>
<sequence length="43" mass="4378">MRHFLVALVALSALLAGCSHRAPPPAADPGCGCAARQNPPPSR</sequence>
<evidence type="ECO:0000256" key="1">
    <source>
        <dbReference type="SAM" id="MobiDB-lite"/>
    </source>
</evidence>
<evidence type="ECO:0000313" key="4">
    <source>
        <dbReference type="Proteomes" id="UP001221411"/>
    </source>
</evidence>
<feature type="region of interest" description="Disordered" evidence="1">
    <location>
        <begin position="22"/>
        <end position="43"/>
    </location>
</feature>
<keyword evidence="2" id="KW-0732">Signal</keyword>
<gene>
    <name evidence="3" type="ORF">POL67_49550</name>
</gene>
<keyword evidence="4" id="KW-1185">Reference proteome</keyword>
<dbReference type="EMBL" id="JAQNDO010000001">
    <property type="protein sequence ID" value="MDC0749474.1"/>
    <property type="molecule type" value="Genomic_DNA"/>
</dbReference>
<name>A0ABT5F7A9_9BACT</name>
<evidence type="ECO:0008006" key="5">
    <source>
        <dbReference type="Google" id="ProtNLM"/>
    </source>
</evidence>
<feature type="signal peptide" evidence="2">
    <location>
        <begin position="1"/>
        <end position="21"/>
    </location>
</feature>
<comment type="caution">
    <text evidence="3">The sequence shown here is derived from an EMBL/GenBank/DDBJ whole genome shotgun (WGS) entry which is preliminary data.</text>
</comment>
<organism evidence="3 4">
    <name type="scientific">Polyangium mundeleinium</name>
    <dbReference type="NCBI Taxonomy" id="2995306"/>
    <lineage>
        <taxon>Bacteria</taxon>
        <taxon>Pseudomonadati</taxon>
        <taxon>Myxococcota</taxon>
        <taxon>Polyangia</taxon>
        <taxon>Polyangiales</taxon>
        <taxon>Polyangiaceae</taxon>
        <taxon>Polyangium</taxon>
    </lineage>
</organism>
<feature type="chain" id="PRO_5046114973" description="Lipoprotein" evidence="2">
    <location>
        <begin position="22"/>
        <end position="43"/>
    </location>
</feature>
<dbReference type="PROSITE" id="PS51257">
    <property type="entry name" value="PROKAR_LIPOPROTEIN"/>
    <property type="match status" value="1"/>
</dbReference>
<dbReference type="Proteomes" id="UP001221411">
    <property type="component" value="Unassembled WGS sequence"/>
</dbReference>